<comment type="similarity">
    <text evidence="1">Belongs to the recoverin family.</text>
</comment>
<dbReference type="InterPro" id="IPR018247">
    <property type="entry name" value="EF_Hand_1_Ca_BS"/>
</dbReference>
<keyword evidence="5" id="KW-0106">Calcium</keyword>
<evidence type="ECO:0000256" key="4">
    <source>
        <dbReference type="ARBA" id="ARBA00022737"/>
    </source>
</evidence>
<dbReference type="GO" id="GO:0008047">
    <property type="term" value="F:enzyme activator activity"/>
    <property type="evidence" value="ECO:0007669"/>
    <property type="project" value="UniProtKB-ARBA"/>
</dbReference>
<dbReference type="PANTHER" id="PTHR23055:SF178">
    <property type="entry name" value="NEUROCALCIN HOMOLOG"/>
    <property type="match status" value="1"/>
</dbReference>
<proteinExistence type="inferred from homology"/>
<comment type="caution">
    <text evidence="9">The sequence shown here is derived from an EMBL/GenBank/DDBJ whole genome shotgun (WGS) entry which is preliminary data.</text>
</comment>
<dbReference type="GO" id="GO:0016020">
    <property type="term" value="C:membrane"/>
    <property type="evidence" value="ECO:0007669"/>
    <property type="project" value="TreeGrafter"/>
</dbReference>
<keyword evidence="10" id="KW-1185">Reference proteome</keyword>
<dbReference type="Pfam" id="PF13833">
    <property type="entry name" value="EF-hand_8"/>
    <property type="match status" value="1"/>
</dbReference>
<evidence type="ECO:0000313" key="10">
    <source>
        <dbReference type="Proteomes" id="UP000092321"/>
    </source>
</evidence>
<dbReference type="OrthoDB" id="191686at2759"/>
<dbReference type="InterPro" id="IPR011992">
    <property type="entry name" value="EF-hand-dom_pair"/>
</dbReference>
<dbReference type="InterPro" id="IPR002048">
    <property type="entry name" value="EF_hand_dom"/>
</dbReference>
<reference evidence="10" key="1">
    <citation type="journal article" date="2016" name="Proc. Natl. Acad. Sci. U.S.A.">
        <title>Comparative genomics of biotechnologically important yeasts.</title>
        <authorList>
            <person name="Riley R."/>
            <person name="Haridas S."/>
            <person name="Wolfe K.H."/>
            <person name="Lopes M.R."/>
            <person name="Hittinger C.T."/>
            <person name="Goeker M."/>
            <person name="Salamov A.A."/>
            <person name="Wisecaver J.H."/>
            <person name="Long T.M."/>
            <person name="Calvey C.H."/>
            <person name="Aerts A.L."/>
            <person name="Barry K.W."/>
            <person name="Choi C."/>
            <person name="Clum A."/>
            <person name="Coughlan A.Y."/>
            <person name="Deshpande S."/>
            <person name="Douglass A.P."/>
            <person name="Hanson S.J."/>
            <person name="Klenk H.-P."/>
            <person name="LaButti K.M."/>
            <person name="Lapidus A."/>
            <person name="Lindquist E.A."/>
            <person name="Lipzen A.M."/>
            <person name="Meier-Kolthoff J.P."/>
            <person name="Ohm R.A."/>
            <person name="Otillar R.P."/>
            <person name="Pangilinan J.L."/>
            <person name="Peng Y."/>
            <person name="Rokas A."/>
            <person name="Rosa C.A."/>
            <person name="Scheuner C."/>
            <person name="Sibirny A.A."/>
            <person name="Slot J.C."/>
            <person name="Stielow J.B."/>
            <person name="Sun H."/>
            <person name="Kurtzman C.P."/>
            <person name="Blackwell M."/>
            <person name="Grigoriev I.V."/>
            <person name="Jeffries T.W."/>
        </authorList>
    </citation>
    <scope>NUCLEOTIDE SEQUENCE [LARGE SCALE GENOMIC DNA]</scope>
    <source>
        <strain evidence="10">NRRL Y-1626</strain>
    </source>
</reference>
<dbReference type="FunFam" id="1.10.238.10:FF:000009">
    <property type="entry name" value="Visinin-like protein 1"/>
    <property type="match status" value="1"/>
</dbReference>
<dbReference type="GO" id="GO:0005509">
    <property type="term" value="F:calcium ion binding"/>
    <property type="evidence" value="ECO:0007669"/>
    <property type="project" value="InterPro"/>
</dbReference>
<accession>A0A1B7TGM0</accession>
<evidence type="ECO:0000259" key="8">
    <source>
        <dbReference type="PROSITE" id="PS50222"/>
    </source>
</evidence>
<sequence length="198" mass="23000">MGKAVSTLTNDDISHLKQKTYFDKREIRQWYKGFIRDCPQGYLTKQEFIKIYSQFFPFGDSTEFASYIFKSFDINNDGVVDFNEFIMGLSITSRGTVEEKLDWSFRMYDIRNKGEINFDDMLLVVTSIYKMIGSMFLSTNSTSEECEEEELSPEARVEKIFSKLDKEGKGFLNKNEFQNACKLDPQTLSALNIYDGLI</sequence>
<dbReference type="EMBL" id="LXPE01000006">
    <property type="protein sequence ID" value="OBA27805.1"/>
    <property type="molecule type" value="Genomic_DNA"/>
</dbReference>
<evidence type="ECO:0000313" key="9">
    <source>
        <dbReference type="EMBL" id="OBA27805.1"/>
    </source>
</evidence>
<dbReference type="SUPFAM" id="SSF47473">
    <property type="entry name" value="EF-hand"/>
    <property type="match status" value="1"/>
</dbReference>
<keyword evidence="6" id="KW-0449">Lipoprotein</keyword>
<evidence type="ECO:0000256" key="2">
    <source>
        <dbReference type="ARBA" id="ARBA00022707"/>
    </source>
</evidence>
<keyword evidence="2" id="KW-0519">Myristate</keyword>
<dbReference type="InterPro" id="IPR028846">
    <property type="entry name" value="Recoverin"/>
</dbReference>
<dbReference type="PANTHER" id="PTHR23055">
    <property type="entry name" value="CALCIUM BINDING PROTEINS"/>
    <property type="match status" value="1"/>
</dbReference>
<evidence type="ECO:0000256" key="5">
    <source>
        <dbReference type="ARBA" id="ARBA00022837"/>
    </source>
</evidence>
<dbReference type="PRINTS" id="PR00450">
    <property type="entry name" value="RECOVERIN"/>
</dbReference>
<evidence type="ECO:0000256" key="6">
    <source>
        <dbReference type="ARBA" id="ARBA00023288"/>
    </source>
</evidence>
<dbReference type="CDD" id="cd00051">
    <property type="entry name" value="EFh"/>
    <property type="match status" value="1"/>
</dbReference>
<dbReference type="PROSITE" id="PS50222">
    <property type="entry name" value="EF_HAND_2"/>
    <property type="match status" value="3"/>
</dbReference>
<evidence type="ECO:0000256" key="7">
    <source>
        <dbReference type="ARBA" id="ARBA00071944"/>
    </source>
</evidence>
<dbReference type="PROSITE" id="PS00018">
    <property type="entry name" value="EF_HAND_1"/>
    <property type="match status" value="1"/>
</dbReference>
<name>A0A1B7TGM0_9ASCO</name>
<dbReference type="GO" id="GO:0005829">
    <property type="term" value="C:cytosol"/>
    <property type="evidence" value="ECO:0007669"/>
    <property type="project" value="TreeGrafter"/>
</dbReference>
<gene>
    <name evidence="9" type="ORF">HANVADRAFT_47784</name>
</gene>
<dbReference type="AlphaFoldDB" id="A0A1B7TGM0"/>
<feature type="domain" description="EF-hand" evidence="8">
    <location>
        <begin position="152"/>
        <end position="187"/>
    </location>
</feature>
<evidence type="ECO:0000256" key="3">
    <source>
        <dbReference type="ARBA" id="ARBA00022723"/>
    </source>
</evidence>
<evidence type="ECO:0000256" key="1">
    <source>
        <dbReference type="ARBA" id="ARBA00006049"/>
    </source>
</evidence>
<protein>
    <recommendedName>
        <fullName evidence="7">Calcium-binding protein NCS-1</fullName>
    </recommendedName>
</protein>
<dbReference type="Proteomes" id="UP000092321">
    <property type="component" value="Unassembled WGS sequence"/>
</dbReference>
<feature type="domain" description="EF-hand" evidence="8">
    <location>
        <begin position="60"/>
        <end position="95"/>
    </location>
</feature>
<keyword evidence="4" id="KW-0677">Repeat</keyword>
<dbReference type="Gene3D" id="1.10.238.10">
    <property type="entry name" value="EF-hand"/>
    <property type="match status" value="1"/>
</dbReference>
<organism evidence="9 10">
    <name type="scientific">Hanseniaspora valbyensis NRRL Y-1626</name>
    <dbReference type="NCBI Taxonomy" id="766949"/>
    <lineage>
        <taxon>Eukaryota</taxon>
        <taxon>Fungi</taxon>
        <taxon>Dikarya</taxon>
        <taxon>Ascomycota</taxon>
        <taxon>Saccharomycotina</taxon>
        <taxon>Saccharomycetes</taxon>
        <taxon>Saccharomycodales</taxon>
        <taxon>Saccharomycodaceae</taxon>
        <taxon>Hanseniaspora</taxon>
    </lineage>
</organism>
<dbReference type="Pfam" id="PF13499">
    <property type="entry name" value="EF-hand_7"/>
    <property type="match status" value="1"/>
</dbReference>
<feature type="domain" description="EF-hand" evidence="8">
    <location>
        <begin position="96"/>
        <end position="131"/>
    </location>
</feature>
<dbReference type="SMART" id="SM00054">
    <property type="entry name" value="EFh"/>
    <property type="match status" value="3"/>
</dbReference>
<keyword evidence="3" id="KW-0479">Metal-binding</keyword>